<comment type="caution">
    <text evidence="2">The sequence shown here is derived from an EMBL/GenBank/DDBJ whole genome shotgun (WGS) entry which is preliminary data.</text>
</comment>
<gene>
    <name evidence="2" type="ORF">DTL70_22030</name>
</gene>
<dbReference type="Proteomes" id="UP000252914">
    <property type="component" value="Unassembled WGS sequence"/>
</dbReference>
<evidence type="ECO:0000256" key="1">
    <source>
        <dbReference type="SAM" id="MobiDB-lite"/>
    </source>
</evidence>
<dbReference type="RefSeq" id="WP_114023730.1">
    <property type="nucleotide sequence ID" value="NZ_QOIN01000048.1"/>
</dbReference>
<evidence type="ECO:0000313" key="2">
    <source>
        <dbReference type="EMBL" id="RCG19460.1"/>
    </source>
</evidence>
<evidence type="ECO:0000313" key="3">
    <source>
        <dbReference type="Proteomes" id="UP000252914"/>
    </source>
</evidence>
<keyword evidence="3" id="KW-1185">Reference proteome</keyword>
<dbReference type="AlphaFoldDB" id="A0A367EQI9"/>
<feature type="compositionally biased region" description="Basic and acidic residues" evidence="1">
    <location>
        <begin position="1"/>
        <end position="17"/>
    </location>
</feature>
<reference evidence="2 3" key="1">
    <citation type="submission" date="2018-06" db="EMBL/GenBank/DDBJ databases">
        <title>Streptomyces reniochalinae sp. nov. and Streptomyces diacarnus sp. nov. from marine sponges.</title>
        <authorList>
            <person name="Li L."/>
        </authorList>
    </citation>
    <scope>NUCLEOTIDE SEQUENCE [LARGE SCALE GENOMIC DNA]</scope>
    <source>
        <strain evidence="2 3">LHW51701</strain>
    </source>
</reference>
<name>A0A367EQI9_9ACTN</name>
<organism evidence="2 3">
    <name type="scientific">Streptomyces diacarni</name>
    <dbReference type="NCBI Taxonomy" id="2800381"/>
    <lineage>
        <taxon>Bacteria</taxon>
        <taxon>Bacillati</taxon>
        <taxon>Actinomycetota</taxon>
        <taxon>Actinomycetes</taxon>
        <taxon>Kitasatosporales</taxon>
        <taxon>Streptomycetaceae</taxon>
        <taxon>Streptomyces</taxon>
    </lineage>
</organism>
<feature type="region of interest" description="Disordered" evidence="1">
    <location>
        <begin position="1"/>
        <end position="41"/>
    </location>
</feature>
<protein>
    <submittedName>
        <fullName evidence="2">Uncharacterized protein</fullName>
    </submittedName>
</protein>
<accession>A0A367EQI9</accession>
<dbReference type="EMBL" id="QOIN01000048">
    <property type="protein sequence ID" value="RCG19460.1"/>
    <property type="molecule type" value="Genomic_DNA"/>
</dbReference>
<sequence>MTTHPEEQAELVPRPERTPGALREALSVVAPGRLPDMDREKDEALAEAVRQSTIGPLRGFLLRWAAVIEIERFPAQARRFHRAEYLAHVSEDPEQARHHVHESGDILRAAYRELGE</sequence>
<proteinExistence type="predicted"/>